<evidence type="ECO:0000313" key="2">
    <source>
        <dbReference type="Proteomes" id="UP000032568"/>
    </source>
</evidence>
<gene>
    <name evidence="1" type="ORF">SG35_016310</name>
</gene>
<dbReference type="SUPFAM" id="SSF53850">
    <property type="entry name" value="Periplasmic binding protein-like II"/>
    <property type="match status" value="1"/>
</dbReference>
<dbReference type="AlphaFoldDB" id="A0AAE9YIS3"/>
<proteinExistence type="predicted"/>
<protein>
    <recommendedName>
        <fullName evidence="3">Solute-binding protein family 3/N-terminal domain-containing protein</fullName>
    </recommendedName>
</protein>
<reference evidence="1 2" key="2">
    <citation type="journal article" date="2022" name="Mar. Drugs">
        <title>Bioassay-Guided Fractionation Leads to the Detection of Cholic Acid Generated by the Rare Thalassomonas sp.</title>
        <authorList>
            <person name="Pheiffer F."/>
            <person name="Schneider Y.K."/>
            <person name="Hansen E.H."/>
            <person name="Andersen J.H."/>
            <person name="Isaksson J."/>
            <person name="Busche T."/>
            <person name="R C."/>
            <person name="Kalinowski J."/>
            <person name="Zyl L.V."/>
            <person name="Trindade M."/>
        </authorList>
    </citation>
    <scope>NUCLEOTIDE SEQUENCE [LARGE SCALE GENOMIC DNA]</scope>
    <source>
        <strain evidence="1 2">A5K-106</strain>
    </source>
</reference>
<accession>A0AAE9YIS3</accession>
<dbReference type="KEGG" id="tact:SG35_016310"/>
<organism evidence="1 2">
    <name type="scientific">Thalassomonas actiniarum</name>
    <dbReference type="NCBI Taxonomy" id="485447"/>
    <lineage>
        <taxon>Bacteria</taxon>
        <taxon>Pseudomonadati</taxon>
        <taxon>Pseudomonadota</taxon>
        <taxon>Gammaproteobacteria</taxon>
        <taxon>Alteromonadales</taxon>
        <taxon>Colwelliaceae</taxon>
        <taxon>Thalassomonas</taxon>
    </lineage>
</organism>
<keyword evidence="2" id="KW-1185">Reference proteome</keyword>
<evidence type="ECO:0008006" key="3">
    <source>
        <dbReference type="Google" id="ProtNLM"/>
    </source>
</evidence>
<evidence type="ECO:0000313" key="1">
    <source>
        <dbReference type="EMBL" id="WDD96920.1"/>
    </source>
</evidence>
<dbReference type="Proteomes" id="UP000032568">
    <property type="component" value="Chromosome"/>
</dbReference>
<sequence>MLSLFTQICFSLLLTLVLLLPATVARPQEKATIPKQQNHSSPLQVRYYQRTLDAQLSDYESYWIGLLKLALEKSGRDYQLSPVSAKGVPHARLVSNLLNKGPVNIIFMGTSKEMEEKLLPVRIPLFRGLVGYRIMMTTTENAAVFSDISSVTAFKNAVIGLGLNWPDEVIMKEAGLNVVTLPYHRLFNALAGGRFHGVSRGAHEVKGEYEILKQTKTNLVIDNHLVLAYRLATFFFVAPDNRALADAIRFGLEQAYRDGSFLAYFNNHPAVDNAIKLLNDPKRTWLWLENHHLSSQTRDIPPAYWFSPNEQSP</sequence>
<dbReference type="RefSeq" id="WP_044835456.1">
    <property type="nucleotide sequence ID" value="NZ_CP059735.1"/>
</dbReference>
<dbReference type="EMBL" id="CP059735">
    <property type="protein sequence ID" value="WDD96920.1"/>
    <property type="molecule type" value="Genomic_DNA"/>
</dbReference>
<name>A0AAE9YIS3_9GAMM</name>
<reference evidence="1 2" key="1">
    <citation type="journal article" date="2015" name="Genome Announc.">
        <title>Draft Genome Sequences of Marine Isolates of Thalassomonas viridans and Thalassomonas actiniarum.</title>
        <authorList>
            <person name="Olonade I."/>
            <person name="van Zyl L.J."/>
            <person name="Trindade M."/>
        </authorList>
    </citation>
    <scope>NUCLEOTIDE SEQUENCE [LARGE SCALE GENOMIC DNA]</scope>
    <source>
        <strain evidence="1 2">A5K-106</strain>
    </source>
</reference>